<keyword evidence="1" id="KW-0067">ATP-binding</keyword>
<dbReference type="InterPro" id="IPR011009">
    <property type="entry name" value="Kinase-like_dom_sf"/>
</dbReference>
<keyword evidence="6" id="KW-1185">Reference proteome</keyword>
<evidence type="ECO:0000313" key="6">
    <source>
        <dbReference type="Proteomes" id="UP001189429"/>
    </source>
</evidence>
<keyword evidence="1" id="KW-0547">Nucleotide-binding</keyword>
<feature type="coiled-coil region" evidence="2">
    <location>
        <begin position="119"/>
        <end position="153"/>
    </location>
</feature>
<dbReference type="EMBL" id="CAUYUJ010011164">
    <property type="protein sequence ID" value="CAK0831264.1"/>
    <property type="molecule type" value="Genomic_DNA"/>
</dbReference>
<dbReference type="InterPro" id="IPR000719">
    <property type="entry name" value="Prot_kinase_dom"/>
</dbReference>
<feature type="compositionally biased region" description="Low complexity" evidence="3">
    <location>
        <begin position="248"/>
        <end position="262"/>
    </location>
</feature>
<dbReference type="SUPFAM" id="SSF56112">
    <property type="entry name" value="Protein kinase-like (PK-like)"/>
    <property type="match status" value="1"/>
</dbReference>
<feature type="domain" description="Protein kinase" evidence="4">
    <location>
        <begin position="364"/>
        <end position="395"/>
    </location>
</feature>
<dbReference type="InterPro" id="IPR017441">
    <property type="entry name" value="Protein_kinase_ATP_BS"/>
</dbReference>
<proteinExistence type="predicted"/>
<feature type="non-terminal residue" evidence="5">
    <location>
        <position position="1"/>
    </location>
</feature>
<accession>A0ABN9SHV1</accession>
<evidence type="ECO:0000259" key="4">
    <source>
        <dbReference type="PROSITE" id="PS50011"/>
    </source>
</evidence>
<comment type="caution">
    <text evidence="5">The sequence shown here is derived from an EMBL/GenBank/DDBJ whole genome shotgun (WGS) entry which is preliminary data.</text>
</comment>
<name>A0ABN9SHV1_9DINO</name>
<sequence>ERRTTGAWHRSTGSGASSWVMEIDVPAEAAAGTAIGRSRIRYPSQEHAVAVSEVGSCDSAAQTYYSACDAVLQGGGERESVRAEVINFSQGADGLKSSIRIEFQSQCLRTQNAWQRQLLAQQQSLLDSFRSTLEDAHREMQLAREVSEEEKELLRGFRKIVTRQVDSAEEVSRVEVFIVEQSRALCNELTELCKILEYPCQAFTTLTAATDAMELVTEEMMRQPTFGTDRSESRRGTRSYSLYETHSSLGSRSCSRGSSDESWTSRPSPATRRRGQLLVMLLGWDWLDREIPREWRERGVYVSLTSRAEEFEEVGRSLLASGEAEIRSALRAKGICEYLLHPLSLENLRRVVVQAARRRFGDEYLLTKVIGRGAFGIVYRAKRLRDGAVLALKEI</sequence>
<evidence type="ECO:0000313" key="5">
    <source>
        <dbReference type="EMBL" id="CAK0831264.1"/>
    </source>
</evidence>
<evidence type="ECO:0000256" key="2">
    <source>
        <dbReference type="SAM" id="Coils"/>
    </source>
</evidence>
<dbReference type="PROSITE" id="PS50011">
    <property type="entry name" value="PROTEIN_KINASE_DOM"/>
    <property type="match status" value="1"/>
</dbReference>
<feature type="binding site" evidence="1">
    <location>
        <position position="393"/>
    </location>
    <ligand>
        <name>ATP</name>
        <dbReference type="ChEBI" id="CHEBI:30616"/>
    </ligand>
</feature>
<evidence type="ECO:0000256" key="3">
    <source>
        <dbReference type="SAM" id="MobiDB-lite"/>
    </source>
</evidence>
<dbReference type="Gene3D" id="3.30.200.20">
    <property type="entry name" value="Phosphorylase Kinase, domain 1"/>
    <property type="match status" value="1"/>
</dbReference>
<organism evidence="5 6">
    <name type="scientific">Prorocentrum cordatum</name>
    <dbReference type="NCBI Taxonomy" id="2364126"/>
    <lineage>
        <taxon>Eukaryota</taxon>
        <taxon>Sar</taxon>
        <taxon>Alveolata</taxon>
        <taxon>Dinophyceae</taxon>
        <taxon>Prorocentrales</taxon>
        <taxon>Prorocentraceae</taxon>
        <taxon>Prorocentrum</taxon>
    </lineage>
</organism>
<feature type="non-terminal residue" evidence="5">
    <location>
        <position position="395"/>
    </location>
</feature>
<dbReference type="PROSITE" id="PS00107">
    <property type="entry name" value="PROTEIN_KINASE_ATP"/>
    <property type="match status" value="1"/>
</dbReference>
<keyword evidence="2" id="KW-0175">Coiled coil</keyword>
<protein>
    <recommendedName>
        <fullName evidence="4">Protein kinase domain-containing protein</fullName>
    </recommendedName>
</protein>
<reference evidence="5" key="1">
    <citation type="submission" date="2023-10" db="EMBL/GenBank/DDBJ databases">
        <authorList>
            <person name="Chen Y."/>
            <person name="Shah S."/>
            <person name="Dougan E. K."/>
            <person name="Thang M."/>
            <person name="Chan C."/>
        </authorList>
    </citation>
    <scope>NUCLEOTIDE SEQUENCE [LARGE SCALE GENOMIC DNA]</scope>
</reference>
<gene>
    <name evidence="5" type="ORF">PCOR1329_LOCUS29622</name>
</gene>
<dbReference type="Proteomes" id="UP001189429">
    <property type="component" value="Unassembled WGS sequence"/>
</dbReference>
<feature type="region of interest" description="Disordered" evidence="3">
    <location>
        <begin position="248"/>
        <end position="269"/>
    </location>
</feature>
<evidence type="ECO:0000256" key="1">
    <source>
        <dbReference type="PROSITE-ProRule" id="PRU10141"/>
    </source>
</evidence>